<dbReference type="PANTHER" id="PTHR37984">
    <property type="entry name" value="PROTEIN CBG26694"/>
    <property type="match status" value="1"/>
</dbReference>
<dbReference type="PROSITE" id="PS50994">
    <property type="entry name" value="INTEGRASE"/>
    <property type="match status" value="1"/>
</dbReference>
<reference evidence="4" key="1">
    <citation type="submission" date="2025-08" db="UniProtKB">
        <authorList>
            <consortium name="RefSeq"/>
        </authorList>
    </citation>
    <scope>IDENTIFICATION</scope>
</reference>
<dbReference type="Pfam" id="PF17921">
    <property type="entry name" value="Integrase_H2C2"/>
    <property type="match status" value="1"/>
</dbReference>
<dbReference type="AlphaFoldDB" id="A0A9Y4MVG2"/>
<dbReference type="InterPro" id="IPR001584">
    <property type="entry name" value="Integrase_cat-core"/>
</dbReference>
<dbReference type="InterPro" id="IPR050951">
    <property type="entry name" value="Retrovirus_Pol_polyprotein"/>
</dbReference>
<dbReference type="InterPro" id="IPR036397">
    <property type="entry name" value="RNaseH_sf"/>
</dbReference>
<evidence type="ECO:0000313" key="4">
    <source>
        <dbReference type="RefSeq" id="XP_008283526.1"/>
    </source>
</evidence>
<dbReference type="GeneID" id="103359784"/>
<proteinExistence type="predicted"/>
<sequence length="264" mass="30337">MGRRVIIPPVLRKKLLQQLHTGHSGMVRMKELARNYFWWPGLDSEIDETARACSSCQNICCMPQPAPLHPWDWSEEPWQRIHVDFAGPLAERMFLIAIDAHSKWQEVSIMRSTTAEKTIEKLGEMFSRFGFPEQLVSDNGTQFTSQEFQNFLEINGVQHIRSASYHPFTNRAAEGFVQSMKHALKASQGHGSLHQRLNSFLLTYRNTTHSTTKATPAALLIKRQLHNSLDLLKPPKIKDIVLLNQQTQVERRKQKSKGKTFPPR</sequence>
<dbReference type="Pfam" id="PF00665">
    <property type="entry name" value="rve"/>
    <property type="match status" value="1"/>
</dbReference>
<evidence type="ECO:0000259" key="2">
    <source>
        <dbReference type="PROSITE" id="PS50994"/>
    </source>
</evidence>
<dbReference type="Gene3D" id="1.10.340.70">
    <property type="match status" value="1"/>
</dbReference>
<dbReference type="PANTHER" id="PTHR37984:SF13">
    <property type="entry name" value="RIBONUCLEASE H"/>
    <property type="match status" value="1"/>
</dbReference>
<evidence type="ECO:0000313" key="3">
    <source>
        <dbReference type="Proteomes" id="UP000694891"/>
    </source>
</evidence>
<dbReference type="Gene3D" id="3.30.420.10">
    <property type="entry name" value="Ribonuclease H-like superfamily/Ribonuclease H"/>
    <property type="match status" value="1"/>
</dbReference>
<organism evidence="3 4">
    <name type="scientific">Stegastes partitus</name>
    <name type="common">bicolor damselfish</name>
    <dbReference type="NCBI Taxonomy" id="144197"/>
    <lineage>
        <taxon>Eukaryota</taxon>
        <taxon>Metazoa</taxon>
        <taxon>Chordata</taxon>
        <taxon>Craniata</taxon>
        <taxon>Vertebrata</taxon>
        <taxon>Euteleostomi</taxon>
        <taxon>Actinopterygii</taxon>
        <taxon>Neopterygii</taxon>
        <taxon>Teleostei</taxon>
        <taxon>Neoteleostei</taxon>
        <taxon>Acanthomorphata</taxon>
        <taxon>Ovalentaria</taxon>
        <taxon>Pomacentridae</taxon>
        <taxon>Stegastes</taxon>
    </lineage>
</organism>
<dbReference type="InterPro" id="IPR041588">
    <property type="entry name" value="Integrase_H2C2"/>
</dbReference>
<dbReference type="Proteomes" id="UP000694891">
    <property type="component" value="Unplaced"/>
</dbReference>
<feature type="domain" description="Integrase catalytic" evidence="2">
    <location>
        <begin position="73"/>
        <end position="224"/>
    </location>
</feature>
<dbReference type="FunFam" id="3.30.420.10:FF:000063">
    <property type="entry name" value="Retrovirus-related Pol polyprotein from transposon 297-like Protein"/>
    <property type="match status" value="1"/>
</dbReference>
<dbReference type="RefSeq" id="XP_008283526.1">
    <property type="nucleotide sequence ID" value="XM_008285304.1"/>
</dbReference>
<keyword evidence="3" id="KW-1185">Reference proteome</keyword>
<dbReference type="GO" id="GO:0003676">
    <property type="term" value="F:nucleic acid binding"/>
    <property type="evidence" value="ECO:0007669"/>
    <property type="project" value="InterPro"/>
</dbReference>
<accession>A0A9Y4MVG2</accession>
<dbReference type="InterPro" id="IPR012337">
    <property type="entry name" value="RNaseH-like_sf"/>
</dbReference>
<name>A0A9Y4MVG2_9TELE</name>
<dbReference type="SUPFAM" id="SSF53098">
    <property type="entry name" value="Ribonuclease H-like"/>
    <property type="match status" value="1"/>
</dbReference>
<dbReference type="GO" id="GO:0015074">
    <property type="term" value="P:DNA integration"/>
    <property type="evidence" value="ECO:0007669"/>
    <property type="project" value="InterPro"/>
</dbReference>
<evidence type="ECO:0000256" key="1">
    <source>
        <dbReference type="ARBA" id="ARBA00039658"/>
    </source>
</evidence>
<gene>
    <name evidence="4" type="primary">LOC103359784</name>
</gene>
<protein>
    <recommendedName>
        <fullName evidence="1">Gypsy retrotransposon integrase-like protein 1</fullName>
    </recommendedName>
</protein>